<reference evidence="3" key="1">
    <citation type="submission" date="2021-04" db="EMBL/GenBank/DDBJ databases">
        <authorList>
            <consortium name="Wellcome Sanger Institute Data Sharing"/>
        </authorList>
    </citation>
    <scope>NUCLEOTIDE SEQUENCE [LARGE SCALE GENOMIC DNA]</scope>
</reference>
<evidence type="ECO:0000259" key="2">
    <source>
        <dbReference type="Pfam" id="PF14952"/>
    </source>
</evidence>
<dbReference type="CTD" id="102364672"/>
<dbReference type="InterPro" id="IPR026049">
    <property type="entry name" value="C2orf42"/>
</dbReference>
<reference evidence="3" key="2">
    <citation type="submission" date="2025-08" db="UniProtKB">
        <authorList>
            <consortium name="Ensembl"/>
        </authorList>
    </citation>
    <scope>IDENTIFICATION</scope>
</reference>
<dbReference type="GO" id="GO:0005634">
    <property type="term" value="C:nucleus"/>
    <property type="evidence" value="ECO:0007669"/>
    <property type="project" value="TreeGrafter"/>
</dbReference>
<evidence type="ECO:0000313" key="4">
    <source>
        <dbReference type="Proteomes" id="UP000472265"/>
    </source>
</evidence>
<name>A0A671VZG8_SPAAU</name>
<sequence length="651" mass="70332">MEAEVTVTTSSSVVSSSSSSSTPQTSTTQANLAAKQRDTRKTTSTTPAFLSNLGRATLRGIRKCPQCGIYNGTRGLSCKNKACGISLRNAATAARSSKSAVEVVKVIIDSEERGGKEREGGGGVLAGGLGGGVQVFSVCHRGRGATATQLGFVELVPTDTAIATGDGATLLTRINLGRCFVPSCRQGQRSNQSESESAVASSKQSSDSLCIHIKQAIDCNSRATPLTLKSSVLEGLQASIQAREELWRLATESPGPLVQRVARDTLVVKCHTDSQHPLGLLHLTVGAGGLSEGVKSERRSREQQHGVFHCACQVSSKRSKGGVDGGGGATNAQSPPSAVTSQPCLHFYACVCALASDEKLASEFAAFINYTPSGAQQSPTSRVISPSEKPLHQAETFNSHHKTKKLRLDDSLSGSNQAVDECAVTMGFHQWLSSVTERIHQTMHYQFDGKPQPLVYHIPQDFFNALQHRLSLGSKKKRLPNFTTAFVRNDGLPLGSFSKYTWHITNLMQVKRIFDTPELPLELYQSFVKNADGSYSRFHCPDPPPEPELPEGFRTDRPQAIRPMELRTFLKVGPGSADQKEASPFVIEWIPDVLPRCQMGELRISFEFGHQQSGQQEHCEKTSAAEKGGRNKSDSSQSKLKKAVEILQVVV</sequence>
<feature type="compositionally biased region" description="Low complexity" evidence="1">
    <location>
        <begin position="1"/>
        <end position="28"/>
    </location>
</feature>
<feature type="domain" description="Putative treble-clef zinc-finger" evidence="2">
    <location>
        <begin position="52"/>
        <end position="85"/>
    </location>
</feature>
<dbReference type="PANTHER" id="PTHR13518:SF1">
    <property type="entry name" value="C2ORF42 HOMOLOG"/>
    <property type="match status" value="1"/>
</dbReference>
<accession>A0A671VZG8</accession>
<dbReference type="Proteomes" id="UP000472265">
    <property type="component" value="Chromosome 12"/>
</dbReference>
<dbReference type="GeneTree" id="ENSGT00390000011031"/>
<evidence type="ECO:0000313" key="3">
    <source>
        <dbReference type="Ensembl" id="ENSSAUP00010032263.1"/>
    </source>
</evidence>
<gene>
    <name evidence="3" type="primary">C2orf42</name>
    <name evidence="3" type="synonym">c12h2orf42</name>
</gene>
<dbReference type="PANTHER" id="PTHR13518">
    <property type="entry name" value="PUTATIVE TREBLE-CLEF ZINC-FINGER C2ORF42 FAMILY MEMBER"/>
    <property type="match status" value="1"/>
</dbReference>
<protein>
    <submittedName>
        <fullName evidence="3">Chromosome 2 open reading frame 42</fullName>
    </submittedName>
</protein>
<dbReference type="Pfam" id="PF14952">
    <property type="entry name" value="zf-tcix"/>
    <property type="match status" value="1"/>
</dbReference>
<organism evidence="3 4">
    <name type="scientific">Sparus aurata</name>
    <name type="common">Gilthead sea bream</name>
    <dbReference type="NCBI Taxonomy" id="8175"/>
    <lineage>
        <taxon>Eukaryota</taxon>
        <taxon>Metazoa</taxon>
        <taxon>Chordata</taxon>
        <taxon>Craniata</taxon>
        <taxon>Vertebrata</taxon>
        <taxon>Euteleostomi</taxon>
        <taxon>Actinopterygii</taxon>
        <taxon>Neopterygii</taxon>
        <taxon>Teleostei</taxon>
        <taxon>Neoteleostei</taxon>
        <taxon>Acanthomorphata</taxon>
        <taxon>Eupercaria</taxon>
        <taxon>Spariformes</taxon>
        <taxon>Sparidae</taxon>
        <taxon>Sparus</taxon>
    </lineage>
</organism>
<evidence type="ECO:0000256" key="1">
    <source>
        <dbReference type="SAM" id="MobiDB-lite"/>
    </source>
</evidence>
<keyword evidence="4" id="KW-1185">Reference proteome</keyword>
<reference evidence="3" key="3">
    <citation type="submission" date="2025-09" db="UniProtKB">
        <authorList>
            <consortium name="Ensembl"/>
        </authorList>
    </citation>
    <scope>IDENTIFICATION</scope>
</reference>
<dbReference type="InterPro" id="IPR029269">
    <property type="entry name" value="Zf-tcix"/>
</dbReference>
<dbReference type="AlphaFoldDB" id="A0A671VZG8"/>
<feature type="region of interest" description="Disordered" evidence="1">
    <location>
        <begin position="611"/>
        <end position="638"/>
    </location>
</feature>
<feature type="region of interest" description="Disordered" evidence="1">
    <location>
        <begin position="1"/>
        <end position="48"/>
    </location>
</feature>
<feature type="compositionally biased region" description="Basic and acidic residues" evidence="1">
    <location>
        <begin position="617"/>
        <end position="633"/>
    </location>
</feature>
<dbReference type="Ensembl" id="ENSSAUT00010033977.1">
    <property type="protein sequence ID" value="ENSSAUP00010032263.1"/>
    <property type="gene ID" value="ENSSAUG00010013693.1"/>
</dbReference>
<proteinExistence type="predicted"/>